<sequence length="65" mass="7511">MSFPPPSRRVVTHERLHVFICRHAPRLLRLSQILASDNRALTKIAHSVNNPNAIWQEVVKVVFNE</sequence>
<organism evidence="1 2">
    <name type="scientific">Hericium alpestre</name>
    <dbReference type="NCBI Taxonomy" id="135208"/>
    <lineage>
        <taxon>Eukaryota</taxon>
        <taxon>Fungi</taxon>
        <taxon>Dikarya</taxon>
        <taxon>Basidiomycota</taxon>
        <taxon>Agaricomycotina</taxon>
        <taxon>Agaricomycetes</taxon>
        <taxon>Russulales</taxon>
        <taxon>Hericiaceae</taxon>
        <taxon>Hericium</taxon>
    </lineage>
</organism>
<comment type="caution">
    <text evidence="1">The sequence shown here is derived from an EMBL/GenBank/DDBJ whole genome shotgun (WGS) entry which is preliminary data.</text>
</comment>
<evidence type="ECO:0000313" key="1">
    <source>
        <dbReference type="EMBL" id="TFY76407.1"/>
    </source>
</evidence>
<accession>A0A4Y9ZQR7</accession>
<dbReference type="AlphaFoldDB" id="A0A4Y9ZQR7"/>
<reference evidence="1 2" key="1">
    <citation type="submission" date="2019-02" db="EMBL/GenBank/DDBJ databases">
        <title>Genome sequencing of the rare red list fungi Hericium alpestre (H. flagellum).</title>
        <authorList>
            <person name="Buettner E."/>
            <person name="Kellner H."/>
        </authorList>
    </citation>
    <scope>NUCLEOTIDE SEQUENCE [LARGE SCALE GENOMIC DNA]</scope>
    <source>
        <strain evidence="1 2">DSM 108284</strain>
    </source>
</reference>
<dbReference type="Proteomes" id="UP000298061">
    <property type="component" value="Unassembled WGS sequence"/>
</dbReference>
<protein>
    <submittedName>
        <fullName evidence="1">Uncharacterized protein</fullName>
    </submittedName>
</protein>
<keyword evidence="2" id="KW-1185">Reference proteome</keyword>
<gene>
    <name evidence="1" type="ORF">EWM64_g7605</name>
</gene>
<proteinExistence type="predicted"/>
<evidence type="ECO:0000313" key="2">
    <source>
        <dbReference type="Proteomes" id="UP000298061"/>
    </source>
</evidence>
<dbReference type="EMBL" id="SFCI01001215">
    <property type="protein sequence ID" value="TFY76407.1"/>
    <property type="molecule type" value="Genomic_DNA"/>
</dbReference>
<name>A0A4Y9ZQR7_9AGAM</name>